<reference evidence="1" key="1">
    <citation type="submission" date="2020-05" db="EMBL/GenBank/DDBJ databases">
        <title>Phylogenomic resolution of chytrid fungi.</title>
        <authorList>
            <person name="Stajich J.E."/>
            <person name="Amses K."/>
            <person name="Simmons R."/>
            <person name="Seto K."/>
            <person name="Myers J."/>
            <person name="Bonds A."/>
            <person name="Quandt C.A."/>
            <person name="Barry K."/>
            <person name="Liu P."/>
            <person name="Grigoriev I."/>
            <person name="Longcore J.E."/>
            <person name="James T.Y."/>
        </authorList>
    </citation>
    <scope>NUCLEOTIDE SEQUENCE</scope>
    <source>
        <strain evidence="1">JEL0318</strain>
    </source>
</reference>
<keyword evidence="2" id="KW-1185">Reference proteome</keyword>
<organism evidence="1 2">
    <name type="scientific">Rhizophlyctis rosea</name>
    <dbReference type="NCBI Taxonomy" id="64517"/>
    <lineage>
        <taxon>Eukaryota</taxon>
        <taxon>Fungi</taxon>
        <taxon>Fungi incertae sedis</taxon>
        <taxon>Chytridiomycota</taxon>
        <taxon>Chytridiomycota incertae sedis</taxon>
        <taxon>Chytridiomycetes</taxon>
        <taxon>Rhizophlyctidales</taxon>
        <taxon>Rhizophlyctidaceae</taxon>
        <taxon>Rhizophlyctis</taxon>
    </lineage>
</organism>
<proteinExistence type="predicted"/>
<evidence type="ECO:0008006" key="3">
    <source>
        <dbReference type="Google" id="ProtNLM"/>
    </source>
</evidence>
<accession>A0AAD5S972</accession>
<dbReference type="GO" id="GO:0019902">
    <property type="term" value="F:phosphatase binding"/>
    <property type="evidence" value="ECO:0007669"/>
    <property type="project" value="TreeGrafter"/>
</dbReference>
<dbReference type="PANTHER" id="PTHR22028">
    <property type="entry name" value="SFI1 SPINDLE BODY DOMAIN-CONTAINING PROTEIN-RELATED"/>
    <property type="match status" value="1"/>
</dbReference>
<dbReference type="AlphaFoldDB" id="A0AAD5S972"/>
<dbReference type="EMBL" id="JADGJD010000939">
    <property type="protein sequence ID" value="KAJ3047558.1"/>
    <property type="molecule type" value="Genomic_DNA"/>
</dbReference>
<gene>
    <name evidence="1" type="ORF">HK097_011423</name>
</gene>
<comment type="caution">
    <text evidence="1">The sequence shown here is derived from an EMBL/GenBank/DDBJ whole genome shotgun (WGS) entry which is preliminary data.</text>
</comment>
<sequence length="366" mass="44910">MKRSVFDALRRYIVERGVEEQKWALAITHRNRTIARTVLEAWYDCTAASNRKVAMWRVAVRYRYLRLVGRVWKGWNDKLLMSYQAKIKWRRATVRHRRMVKQRCFDAWKVYAQTRSETKHRIRQLLYERCVRYYELYFRLWRVKAVVVREIREKAEVGRREREAVVVREIFTEWKAYAHNRATIRRKEAEVIWRVREQLDRSKLRNTLSAWIDYCRAERHLAYLRKRADTFHARGLYIKAFVVWTRLLKHRRWEKSTTQIATAFRTLTLQRTHFTNWHRKRTDWKTVYDLKYTLPVVYWGTRTCRGVFAAWRGWAVERRRLRGRIEDAEMWRKERVLREGGGGVFKVRAAEVQKDFLKAKGFLWSW</sequence>
<dbReference type="Proteomes" id="UP001212841">
    <property type="component" value="Unassembled WGS sequence"/>
</dbReference>
<protein>
    <recommendedName>
        <fullName evidence="3">Sfi1 spindle body domain-containing protein</fullName>
    </recommendedName>
</protein>
<dbReference type="InterPro" id="IPR052270">
    <property type="entry name" value="CACF_protein"/>
</dbReference>
<name>A0AAD5S972_9FUNG</name>
<evidence type="ECO:0000313" key="1">
    <source>
        <dbReference type="EMBL" id="KAJ3047558.1"/>
    </source>
</evidence>
<evidence type="ECO:0000313" key="2">
    <source>
        <dbReference type="Proteomes" id="UP001212841"/>
    </source>
</evidence>
<dbReference type="PANTHER" id="PTHR22028:SF9">
    <property type="entry name" value="SFI1 SPINDLE BODY DOMAIN-CONTAINING PROTEIN"/>
    <property type="match status" value="1"/>
</dbReference>